<gene>
    <name evidence="1" type="ORF">UFOPK1446_00343</name>
</gene>
<evidence type="ECO:0000313" key="1">
    <source>
        <dbReference type="EMBL" id="CAB4539755.1"/>
    </source>
</evidence>
<name>A0A6J6BM22_9ZZZZ</name>
<dbReference type="EMBL" id="CAEZSO010000048">
    <property type="protein sequence ID" value="CAB4539755.1"/>
    <property type="molecule type" value="Genomic_DNA"/>
</dbReference>
<dbReference type="AlphaFoldDB" id="A0A6J6BM22"/>
<organism evidence="1">
    <name type="scientific">freshwater metagenome</name>
    <dbReference type="NCBI Taxonomy" id="449393"/>
    <lineage>
        <taxon>unclassified sequences</taxon>
        <taxon>metagenomes</taxon>
        <taxon>ecological metagenomes</taxon>
    </lineage>
</organism>
<sequence length="144" mass="15359">MNRKSCANRGSHRFFNDVHLAGTGGIPSVLDCALFDTGDARRYADNDAGLGQVAAGVHLLNEVAQHALSGIEVGDHTIFEWANRHDVARSTTDHLLGFKAHREDAARGLVNGNNGWLVQHHPATADVHQGVSGTQVNGHVAANK</sequence>
<proteinExistence type="predicted"/>
<protein>
    <submittedName>
        <fullName evidence="1">Unannotated protein</fullName>
    </submittedName>
</protein>
<reference evidence="1" key="1">
    <citation type="submission" date="2020-05" db="EMBL/GenBank/DDBJ databases">
        <authorList>
            <person name="Chiriac C."/>
            <person name="Salcher M."/>
            <person name="Ghai R."/>
            <person name="Kavagutti S V."/>
        </authorList>
    </citation>
    <scope>NUCLEOTIDE SEQUENCE</scope>
</reference>
<accession>A0A6J6BM22</accession>